<gene>
    <name evidence="2" type="ORF">JHL18_15385</name>
</gene>
<feature type="transmembrane region" description="Helical" evidence="1">
    <location>
        <begin position="39"/>
        <end position="56"/>
    </location>
</feature>
<protein>
    <submittedName>
        <fullName evidence="2">Uncharacterized protein</fullName>
    </submittedName>
</protein>
<evidence type="ECO:0000313" key="2">
    <source>
        <dbReference type="EMBL" id="MBK1812004.1"/>
    </source>
</evidence>
<dbReference type="Pfam" id="PF20312">
    <property type="entry name" value="DUF6608"/>
    <property type="match status" value="1"/>
</dbReference>
<dbReference type="EMBL" id="JAENHN010000043">
    <property type="protein sequence ID" value="MBK1812004.1"/>
    <property type="molecule type" value="Genomic_DNA"/>
</dbReference>
<feature type="transmembrane region" description="Helical" evidence="1">
    <location>
        <begin position="101"/>
        <end position="118"/>
    </location>
</feature>
<accession>A0ABS1ERI7</accession>
<evidence type="ECO:0000256" key="1">
    <source>
        <dbReference type="SAM" id="Phobius"/>
    </source>
</evidence>
<keyword evidence="3" id="KW-1185">Reference proteome</keyword>
<proteinExistence type="predicted"/>
<dbReference type="Proteomes" id="UP000596739">
    <property type="component" value="Unassembled WGS sequence"/>
</dbReference>
<keyword evidence="1" id="KW-0472">Membrane</keyword>
<keyword evidence="1" id="KW-0812">Transmembrane</keyword>
<feature type="transmembrane region" description="Helical" evidence="1">
    <location>
        <begin position="68"/>
        <end position="89"/>
    </location>
</feature>
<sequence length="133" mass="15358">MKKLINSFLLFTVIFTLVTLVSSSWQLLNGATSDTNGHILIRAIFTFIGVCFYGIFRYLNIKNSWLKLFVQYVTSIICIFLTVWCIGFIGELSKNAYRDAFLNWTFIFLSVVIVQFIIKTLRHIKRASSPNET</sequence>
<dbReference type="RefSeq" id="WP_200270766.1">
    <property type="nucleotide sequence ID" value="NZ_JAENHN010000043.1"/>
</dbReference>
<keyword evidence="1" id="KW-1133">Transmembrane helix</keyword>
<dbReference type="InterPro" id="IPR046716">
    <property type="entry name" value="DUF6608"/>
</dbReference>
<comment type="caution">
    <text evidence="2">The sequence shown here is derived from an EMBL/GenBank/DDBJ whole genome shotgun (WGS) entry which is preliminary data.</text>
</comment>
<name>A0ABS1ERI7_9CLOT</name>
<reference evidence="3" key="1">
    <citation type="submission" date="2021-01" db="EMBL/GenBank/DDBJ databases">
        <title>Genome public.</title>
        <authorList>
            <person name="Liu C."/>
            <person name="Sun Q."/>
        </authorList>
    </citation>
    <scope>NUCLEOTIDE SEQUENCE [LARGE SCALE GENOMIC DNA]</scope>
    <source>
        <strain evidence="3">YIM B02505</strain>
    </source>
</reference>
<organism evidence="2 3">
    <name type="scientific">Clostridium yunnanense</name>
    <dbReference type="NCBI Taxonomy" id="2800325"/>
    <lineage>
        <taxon>Bacteria</taxon>
        <taxon>Bacillati</taxon>
        <taxon>Bacillota</taxon>
        <taxon>Clostridia</taxon>
        <taxon>Eubacteriales</taxon>
        <taxon>Clostridiaceae</taxon>
        <taxon>Clostridium</taxon>
    </lineage>
</organism>
<evidence type="ECO:0000313" key="3">
    <source>
        <dbReference type="Proteomes" id="UP000596739"/>
    </source>
</evidence>